<proteinExistence type="predicted"/>
<dbReference type="AlphaFoldDB" id="A0A0F9DFA8"/>
<reference evidence="1" key="1">
    <citation type="journal article" date="2015" name="Nature">
        <title>Complex archaea that bridge the gap between prokaryotes and eukaryotes.</title>
        <authorList>
            <person name="Spang A."/>
            <person name="Saw J.H."/>
            <person name="Jorgensen S.L."/>
            <person name="Zaremba-Niedzwiedzka K."/>
            <person name="Martijn J."/>
            <person name="Lind A.E."/>
            <person name="van Eijk R."/>
            <person name="Schleper C."/>
            <person name="Guy L."/>
            <person name="Ettema T.J."/>
        </authorList>
    </citation>
    <scope>NUCLEOTIDE SEQUENCE</scope>
</reference>
<name>A0A0F9DFA8_9ZZZZ</name>
<accession>A0A0F9DFA8</accession>
<evidence type="ECO:0000313" key="1">
    <source>
        <dbReference type="EMBL" id="KKL16481.1"/>
    </source>
</evidence>
<feature type="non-terminal residue" evidence="1">
    <location>
        <position position="41"/>
    </location>
</feature>
<gene>
    <name evidence="1" type="ORF">LCGC14_2495170</name>
</gene>
<comment type="caution">
    <text evidence="1">The sequence shown here is derived from an EMBL/GenBank/DDBJ whole genome shotgun (WGS) entry which is preliminary data.</text>
</comment>
<organism evidence="1">
    <name type="scientific">marine sediment metagenome</name>
    <dbReference type="NCBI Taxonomy" id="412755"/>
    <lineage>
        <taxon>unclassified sequences</taxon>
        <taxon>metagenomes</taxon>
        <taxon>ecological metagenomes</taxon>
    </lineage>
</organism>
<protein>
    <submittedName>
        <fullName evidence="1">Uncharacterized protein</fullName>
    </submittedName>
</protein>
<sequence length="41" mass="4849">MDQKELEIQRALGTLDTYWIEIDFPRREEPIGLDQLMADVV</sequence>
<dbReference type="EMBL" id="LAZR01039644">
    <property type="protein sequence ID" value="KKL16481.1"/>
    <property type="molecule type" value="Genomic_DNA"/>
</dbReference>